<protein>
    <submittedName>
        <fullName evidence="2">Uncharacterized protein</fullName>
    </submittedName>
</protein>
<dbReference type="EMBL" id="BARU01007093">
    <property type="protein sequence ID" value="GAH41186.1"/>
    <property type="molecule type" value="Genomic_DNA"/>
</dbReference>
<feature type="non-terminal residue" evidence="2">
    <location>
        <position position="206"/>
    </location>
</feature>
<sequence length="206" mass="21636">MSKSKLIIGIILIVVGGVLIPTGFFVNQMFVDQIAEGVPDALLAIEEEALPSLKEQLPPLATPDVLLGIEAEALTSLEAQLPALTTPAVLSGLKDMAVIKLPFIINGSGAALAINQTITGVAGFIGYPAAKAQFFNSPTFQADYGTPQGVSDYYDTLMGDFDVVNLGYTVTAQNNLLYGVGPLPGLITDLDLGMGVLGYMELYLNV</sequence>
<feature type="transmembrane region" description="Helical" evidence="1">
    <location>
        <begin position="6"/>
        <end position="26"/>
    </location>
</feature>
<evidence type="ECO:0000313" key="2">
    <source>
        <dbReference type="EMBL" id="GAH41186.1"/>
    </source>
</evidence>
<reference evidence="2" key="1">
    <citation type="journal article" date="2014" name="Front. Microbiol.">
        <title>High frequency of phylogenetically diverse reductive dehalogenase-homologous genes in deep subseafloor sedimentary metagenomes.</title>
        <authorList>
            <person name="Kawai M."/>
            <person name="Futagami T."/>
            <person name="Toyoda A."/>
            <person name="Takaki Y."/>
            <person name="Nishi S."/>
            <person name="Hori S."/>
            <person name="Arai W."/>
            <person name="Tsubouchi T."/>
            <person name="Morono Y."/>
            <person name="Uchiyama I."/>
            <person name="Ito T."/>
            <person name="Fujiyama A."/>
            <person name="Inagaki F."/>
            <person name="Takami H."/>
        </authorList>
    </citation>
    <scope>NUCLEOTIDE SEQUENCE</scope>
    <source>
        <strain evidence="2">Expedition CK06-06</strain>
    </source>
</reference>
<gene>
    <name evidence="2" type="ORF">S03H2_13988</name>
</gene>
<organism evidence="2">
    <name type="scientific">marine sediment metagenome</name>
    <dbReference type="NCBI Taxonomy" id="412755"/>
    <lineage>
        <taxon>unclassified sequences</taxon>
        <taxon>metagenomes</taxon>
        <taxon>ecological metagenomes</taxon>
    </lineage>
</organism>
<comment type="caution">
    <text evidence="2">The sequence shown here is derived from an EMBL/GenBank/DDBJ whole genome shotgun (WGS) entry which is preliminary data.</text>
</comment>
<keyword evidence="1" id="KW-0472">Membrane</keyword>
<evidence type="ECO:0000256" key="1">
    <source>
        <dbReference type="SAM" id="Phobius"/>
    </source>
</evidence>
<accession>X1F6C1</accession>
<dbReference type="AlphaFoldDB" id="X1F6C1"/>
<keyword evidence="1" id="KW-0812">Transmembrane</keyword>
<name>X1F6C1_9ZZZZ</name>
<keyword evidence="1" id="KW-1133">Transmembrane helix</keyword>
<proteinExistence type="predicted"/>